<feature type="domain" description="TraK N-terminal" evidence="2">
    <location>
        <begin position="30"/>
        <end position="121"/>
    </location>
</feature>
<evidence type="ECO:0000313" key="4">
    <source>
        <dbReference type="EMBL" id="AII26455.1"/>
    </source>
</evidence>
<dbReference type="Pfam" id="PF23536">
    <property type="entry name" value="TraK_C"/>
    <property type="match status" value="1"/>
</dbReference>
<dbReference type="AlphaFoldDB" id="A0A076G2U2"/>
<sequence>MKLQLSKIALFISSIFLTTSTFAAQHITKADQETVQVTVSNTEPNVLVVDGRRIVNLVPSDVTALDTLPDKEQGTLYFKISPYFQNTPITLFVTDDEGTRYKLVLQPRSVGAEEVVLVPPKPGAGTSKRSQSYLQQIKELMYVMGDDAENPQETLAVDGISRSFVKAEIPLWKESKFVLLRRYDTDGMYGEMYQLTNLTNKTMNLLEQEFYRKGVSAVSIQNLTLSPGRSTFVYVVRENN</sequence>
<dbReference type="RefSeq" id="WP_000776095.1">
    <property type="nucleotide sequence ID" value="NZ_KF889012.1"/>
</dbReference>
<protein>
    <submittedName>
        <fullName evidence="4">Putative TraK</fullName>
    </submittedName>
</protein>
<keyword evidence="4" id="KW-0614">Plasmid</keyword>
<accession>A0A076G2U2</accession>
<feature type="signal peptide" evidence="1">
    <location>
        <begin position="1"/>
        <end position="23"/>
    </location>
</feature>
<keyword evidence="1" id="KW-0732">Signal</keyword>
<name>A0A076G2U2_ACIBA</name>
<geneLocation type="plasmid" evidence="4">
    <name>pAB_CC</name>
</geneLocation>
<organism evidence="4">
    <name type="scientific">Acinetobacter baumannii TYTH-1</name>
    <dbReference type="NCBI Taxonomy" id="1100841"/>
    <lineage>
        <taxon>Bacteria</taxon>
        <taxon>Pseudomonadati</taxon>
        <taxon>Pseudomonadota</taxon>
        <taxon>Gammaproteobacteria</taxon>
        <taxon>Moraxellales</taxon>
        <taxon>Moraxellaceae</taxon>
        <taxon>Acinetobacter</taxon>
        <taxon>Acinetobacter calcoaceticus/baumannii complex</taxon>
    </lineage>
</organism>
<dbReference type="InterPro" id="IPR055397">
    <property type="entry name" value="TraK_C"/>
</dbReference>
<feature type="domain" description="TraK C-terminal" evidence="3">
    <location>
        <begin position="172"/>
        <end position="237"/>
    </location>
</feature>
<evidence type="ECO:0000256" key="1">
    <source>
        <dbReference type="SAM" id="SignalP"/>
    </source>
</evidence>
<evidence type="ECO:0000259" key="2">
    <source>
        <dbReference type="Pfam" id="PF06586"/>
    </source>
</evidence>
<dbReference type="Pfam" id="PF06586">
    <property type="entry name" value="TraK_N"/>
    <property type="match status" value="1"/>
</dbReference>
<evidence type="ECO:0000259" key="3">
    <source>
        <dbReference type="Pfam" id="PF23536"/>
    </source>
</evidence>
<reference evidence="4" key="1">
    <citation type="submission" date="2013-11" db="EMBL/GenBank/DDBJ databases">
        <authorList>
            <person name="Liu C.-C."/>
            <person name="Tang C.Y."/>
            <person name="Kuo H.-Y."/>
            <person name="Chang K.-C."/>
            <person name="Liou M.-L."/>
        </authorList>
    </citation>
    <scope>NUCLEOTIDE SEQUENCE</scope>
    <source>
        <strain evidence="4">TYTH-1</strain>
        <plasmid evidence="4">pAB_CC</plasmid>
    </source>
</reference>
<feature type="chain" id="PRO_5001711871" evidence="1">
    <location>
        <begin position="24"/>
        <end position="240"/>
    </location>
</feature>
<gene>
    <name evidence="4" type="ORF">M3Q_pABCC52</name>
</gene>
<dbReference type="InterPro" id="IPR010563">
    <property type="entry name" value="TraK_N"/>
</dbReference>
<dbReference type="EMBL" id="KF889012">
    <property type="protein sequence ID" value="AII26455.1"/>
    <property type="molecule type" value="Genomic_DNA"/>
</dbReference>
<proteinExistence type="predicted"/>
<reference evidence="4" key="2">
    <citation type="journal article" date="2014" name="Genomics">
        <title>Prevalence and mapping of a plasmid encoding a type IV secretion system in Acinetobacter baumannii.</title>
        <authorList>
            <person name="Liu C.C."/>
            <person name="Kuo H.Y."/>
            <person name="Tang C.Y."/>
            <person name="Chang K.C."/>
            <person name="Liou M.L."/>
        </authorList>
    </citation>
    <scope>NUCLEOTIDE SEQUENCE</scope>
    <source>
        <strain evidence="4">TYTH-1</strain>
        <plasmid evidence="4">pAB_CC</plasmid>
    </source>
</reference>